<evidence type="ECO:0000313" key="2">
    <source>
        <dbReference type="Proteomes" id="UP000184120"/>
    </source>
</evidence>
<dbReference type="Proteomes" id="UP000184120">
    <property type="component" value="Unassembled WGS sequence"/>
</dbReference>
<protein>
    <submittedName>
        <fullName evidence="1">Uncharacterized protein</fullName>
    </submittedName>
</protein>
<dbReference type="PROSITE" id="PS51257">
    <property type="entry name" value="PROKAR_LIPOPROTEIN"/>
    <property type="match status" value="1"/>
</dbReference>
<sequence length="152" mass="18227">MKNIFFYIILLSLTSCSVKHIDSYQSNVDSKIVYILPESVQNLIIQKTDSINKPFYLLLDTQNNNFRIYIDFTKDNGVTKWINKTNRYTYINKEFFPIIFKYDEIFSTPDETNEVIKKLDNKNYDINSVYIRRYDVFHIDFNKKGVIFYSGY</sequence>
<dbReference type="AlphaFoldDB" id="A0A1M6UQ03"/>
<dbReference type="STRING" id="1434701.SAMN05443634_10310"/>
<organism evidence="1 2">
    <name type="scientific">Chishuiella changwenlii</name>
    <dbReference type="NCBI Taxonomy" id="1434701"/>
    <lineage>
        <taxon>Bacteria</taxon>
        <taxon>Pseudomonadati</taxon>
        <taxon>Bacteroidota</taxon>
        <taxon>Flavobacteriia</taxon>
        <taxon>Flavobacteriales</taxon>
        <taxon>Weeksellaceae</taxon>
        <taxon>Chishuiella</taxon>
    </lineage>
</organism>
<accession>A0A1M6UQ03</accession>
<dbReference type="EMBL" id="FRBH01000003">
    <property type="protein sequence ID" value="SHK71251.1"/>
    <property type="molecule type" value="Genomic_DNA"/>
</dbReference>
<reference evidence="2" key="1">
    <citation type="submission" date="2016-11" db="EMBL/GenBank/DDBJ databases">
        <authorList>
            <person name="Varghese N."/>
            <person name="Submissions S."/>
        </authorList>
    </citation>
    <scope>NUCLEOTIDE SEQUENCE [LARGE SCALE GENOMIC DNA]</scope>
    <source>
        <strain evidence="2">DSM 27989</strain>
    </source>
</reference>
<evidence type="ECO:0000313" key="1">
    <source>
        <dbReference type="EMBL" id="SHK71251.1"/>
    </source>
</evidence>
<name>A0A1M6UQ03_9FLAO</name>
<dbReference type="OrthoDB" id="1262716at2"/>
<gene>
    <name evidence="1" type="ORF">SAMN05443634_10310</name>
</gene>
<proteinExistence type="predicted"/>
<dbReference type="RefSeq" id="WP_072929855.1">
    <property type="nucleotide sequence ID" value="NZ_FRBH01000003.1"/>
</dbReference>